<dbReference type="PANTHER" id="PTHR24305">
    <property type="entry name" value="CYTOCHROME P450"/>
    <property type="match status" value="1"/>
</dbReference>
<evidence type="ECO:0000313" key="8">
    <source>
        <dbReference type="EMBL" id="KAB8067885.1"/>
    </source>
</evidence>
<dbReference type="GO" id="GO:0020037">
    <property type="term" value="F:heme binding"/>
    <property type="evidence" value="ECO:0007669"/>
    <property type="project" value="InterPro"/>
</dbReference>
<dbReference type="Proteomes" id="UP000326565">
    <property type="component" value="Unassembled WGS sequence"/>
</dbReference>
<dbReference type="GO" id="GO:0005506">
    <property type="term" value="F:iron ion binding"/>
    <property type="evidence" value="ECO:0007669"/>
    <property type="project" value="InterPro"/>
</dbReference>
<name>A0A5N5WJ98_9EURO</name>
<evidence type="ECO:0000256" key="3">
    <source>
        <dbReference type="ARBA" id="ARBA00022617"/>
    </source>
</evidence>
<comment type="cofactor">
    <cofactor evidence="1">
        <name>heme</name>
        <dbReference type="ChEBI" id="CHEBI:30413"/>
    </cofactor>
</comment>
<dbReference type="GO" id="GO:0016705">
    <property type="term" value="F:oxidoreductase activity, acting on paired donors, with incorporation or reduction of molecular oxygen"/>
    <property type="evidence" value="ECO:0007669"/>
    <property type="project" value="InterPro"/>
</dbReference>
<accession>A0A5N5WJ98</accession>
<evidence type="ECO:0000256" key="4">
    <source>
        <dbReference type="ARBA" id="ARBA00022723"/>
    </source>
</evidence>
<evidence type="ECO:0000256" key="6">
    <source>
        <dbReference type="ARBA" id="ARBA00023004"/>
    </source>
</evidence>
<dbReference type="Gene3D" id="1.10.630.10">
    <property type="entry name" value="Cytochrome P450"/>
    <property type="match status" value="1"/>
</dbReference>
<dbReference type="InterPro" id="IPR001128">
    <property type="entry name" value="Cyt_P450"/>
</dbReference>
<dbReference type="PANTHER" id="PTHR24305:SF157">
    <property type="entry name" value="N-ACETYLTRYPTOPHAN 6-HYDROXYLASE IVOC-RELATED"/>
    <property type="match status" value="1"/>
</dbReference>
<keyword evidence="6" id="KW-0408">Iron</keyword>
<protein>
    <submittedName>
        <fullName evidence="8">Cytochrome P450</fullName>
    </submittedName>
</protein>
<gene>
    <name evidence="8" type="ORF">BDV29DRAFT_196105</name>
</gene>
<keyword evidence="7" id="KW-0503">Monooxygenase</keyword>
<proteinExistence type="inferred from homology"/>
<dbReference type="InterPro" id="IPR036396">
    <property type="entry name" value="Cyt_P450_sf"/>
</dbReference>
<sequence length="189" mass="21193">MSETFAMMLSAAYTVGKTLTVATNYVMQDRQLLAKLQEELAVSWPDHTQGCPSQSVLEKFPYLTAVIKETLRITGGVFRVGLSLHLIPRITLQSGMIIAGTYLPAGVCLSYPTLILNFEGNYFPNHDEGIFDHPDDFSAERWDLAGSFSMAQLYICLAHILRLSEIEYQGRGRLNYKDFFVPLIDGPHI</sequence>
<evidence type="ECO:0000256" key="1">
    <source>
        <dbReference type="ARBA" id="ARBA00001971"/>
    </source>
</evidence>
<dbReference type="OrthoDB" id="4499165at2759"/>
<evidence type="ECO:0000256" key="7">
    <source>
        <dbReference type="ARBA" id="ARBA00023033"/>
    </source>
</evidence>
<evidence type="ECO:0000256" key="5">
    <source>
        <dbReference type="ARBA" id="ARBA00023002"/>
    </source>
</evidence>
<dbReference type="AlphaFoldDB" id="A0A5N5WJ98"/>
<dbReference type="EMBL" id="ML732435">
    <property type="protein sequence ID" value="KAB8067885.1"/>
    <property type="molecule type" value="Genomic_DNA"/>
</dbReference>
<dbReference type="GO" id="GO:0004497">
    <property type="term" value="F:monooxygenase activity"/>
    <property type="evidence" value="ECO:0007669"/>
    <property type="project" value="UniProtKB-KW"/>
</dbReference>
<keyword evidence="5" id="KW-0560">Oxidoreductase</keyword>
<dbReference type="SUPFAM" id="SSF48264">
    <property type="entry name" value="Cytochrome P450"/>
    <property type="match status" value="1"/>
</dbReference>
<reference evidence="8 9" key="1">
    <citation type="submission" date="2019-04" db="EMBL/GenBank/DDBJ databases">
        <title>Friends and foes A comparative genomics study of 23 Aspergillus species from section Flavi.</title>
        <authorList>
            <consortium name="DOE Joint Genome Institute"/>
            <person name="Kjaerbolling I."/>
            <person name="Vesth T."/>
            <person name="Frisvad J.C."/>
            <person name="Nybo J.L."/>
            <person name="Theobald S."/>
            <person name="Kildgaard S."/>
            <person name="Isbrandt T."/>
            <person name="Kuo A."/>
            <person name="Sato A."/>
            <person name="Lyhne E.K."/>
            <person name="Kogle M.E."/>
            <person name="Wiebenga A."/>
            <person name="Kun R.S."/>
            <person name="Lubbers R.J."/>
            <person name="Makela M.R."/>
            <person name="Barry K."/>
            <person name="Chovatia M."/>
            <person name="Clum A."/>
            <person name="Daum C."/>
            <person name="Haridas S."/>
            <person name="He G."/>
            <person name="LaButti K."/>
            <person name="Lipzen A."/>
            <person name="Mondo S."/>
            <person name="Riley R."/>
            <person name="Salamov A."/>
            <person name="Simmons B.A."/>
            <person name="Magnuson J.K."/>
            <person name="Henrissat B."/>
            <person name="Mortensen U.H."/>
            <person name="Larsen T.O."/>
            <person name="Devries R.P."/>
            <person name="Grigoriev I.V."/>
            <person name="Machida M."/>
            <person name="Baker S.E."/>
            <person name="Andersen M.R."/>
        </authorList>
    </citation>
    <scope>NUCLEOTIDE SEQUENCE [LARGE SCALE GENOMIC DNA]</scope>
    <source>
        <strain evidence="8 9">CBS 151.66</strain>
    </source>
</reference>
<dbReference type="Pfam" id="PF00067">
    <property type="entry name" value="p450"/>
    <property type="match status" value="1"/>
</dbReference>
<organism evidence="8 9">
    <name type="scientific">Aspergillus leporis</name>
    <dbReference type="NCBI Taxonomy" id="41062"/>
    <lineage>
        <taxon>Eukaryota</taxon>
        <taxon>Fungi</taxon>
        <taxon>Dikarya</taxon>
        <taxon>Ascomycota</taxon>
        <taxon>Pezizomycotina</taxon>
        <taxon>Eurotiomycetes</taxon>
        <taxon>Eurotiomycetidae</taxon>
        <taxon>Eurotiales</taxon>
        <taxon>Aspergillaceae</taxon>
        <taxon>Aspergillus</taxon>
        <taxon>Aspergillus subgen. Circumdati</taxon>
    </lineage>
</organism>
<keyword evidence="4" id="KW-0479">Metal-binding</keyword>
<dbReference type="InterPro" id="IPR050121">
    <property type="entry name" value="Cytochrome_P450_monoxygenase"/>
</dbReference>
<keyword evidence="3" id="KW-0349">Heme</keyword>
<evidence type="ECO:0000256" key="2">
    <source>
        <dbReference type="ARBA" id="ARBA00010617"/>
    </source>
</evidence>
<evidence type="ECO:0000313" key="9">
    <source>
        <dbReference type="Proteomes" id="UP000326565"/>
    </source>
</evidence>
<keyword evidence="9" id="KW-1185">Reference proteome</keyword>
<comment type="similarity">
    <text evidence="2">Belongs to the cytochrome P450 family.</text>
</comment>